<evidence type="ECO:0000313" key="3">
    <source>
        <dbReference type="Proteomes" id="UP001429580"/>
    </source>
</evidence>
<evidence type="ECO:0000259" key="1">
    <source>
        <dbReference type="PROSITE" id="PS51186"/>
    </source>
</evidence>
<name>A0ABX0UZ28_9HYPH</name>
<reference evidence="2 3" key="1">
    <citation type="submission" date="2020-03" db="EMBL/GenBank/DDBJ databases">
        <title>Genomic Encyclopedia of Type Strains, Phase IV (KMG-IV): sequencing the most valuable type-strain genomes for metagenomic binning, comparative biology and taxonomic classification.</title>
        <authorList>
            <person name="Goeker M."/>
        </authorList>
    </citation>
    <scope>NUCLEOTIDE SEQUENCE [LARGE SCALE GENOMIC DNA]</scope>
    <source>
        <strain evidence="2 3">DSM 103870</strain>
    </source>
</reference>
<dbReference type="Proteomes" id="UP001429580">
    <property type="component" value="Unassembled WGS sequence"/>
</dbReference>
<evidence type="ECO:0000313" key="2">
    <source>
        <dbReference type="EMBL" id="NIJ57987.1"/>
    </source>
</evidence>
<proteinExistence type="predicted"/>
<dbReference type="Pfam" id="PF18014">
    <property type="entry name" value="Acetyltransf_18"/>
    <property type="match status" value="1"/>
</dbReference>
<accession>A0ABX0UZ28</accession>
<keyword evidence="3" id="KW-1185">Reference proteome</keyword>
<dbReference type="SUPFAM" id="SSF55729">
    <property type="entry name" value="Acyl-CoA N-acyltransferases (Nat)"/>
    <property type="match status" value="1"/>
</dbReference>
<gene>
    <name evidence="2" type="ORF">FHS82_001823</name>
</gene>
<dbReference type="RefSeq" id="WP_246225205.1">
    <property type="nucleotide sequence ID" value="NZ_JAASQI010000003.1"/>
</dbReference>
<dbReference type="PROSITE" id="PS51186">
    <property type="entry name" value="GNAT"/>
    <property type="match status" value="1"/>
</dbReference>
<comment type="caution">
    <text evidence="2">The sequence shown here is derived from an EMBL/GenBank/DDBJ whole genome shotgun (WGS) entry which is preliminary data.</text>
</comment>
<dbReference type="Gene3D" id="3.40.630.30">
    <property type="match status" value="1"/>
</dbReference>
<feature type="domain" description="N-acetyltransferase" evidence="1">
    <location>
        <begin position="12"/>
        <end position="156"/>
    </location>
</feature>
<dbReference type="InterPro" id="IPR052729">
    <property type="entry name" value="Acyl/Acetyltrans_Enzymes"/>
</dbReference>
<organism evidence="2 3">
    <name type="scientific">Pseudochelatococcus lubricantis</name>
    <dbReference type="NCBI Taxonomy" id="1538102"/>
    <lineage>
        <taxon>Bacteria</taxon>
        <taxon>Pseudomonadati</taxon>
        <taxon>Pseudomonadota</taxon>
        <taxon>Alphaproteobacteria</taxon>
        <taxon>Hyphomicrobiales</taxon>
        <taxon>Chelatococcaceae</taxon>
        <taxon>Pseudochelatococcus</taxon>
    </lineage>
</organism>
<dbReference type="Pfam" id="PF13508">
    <property type="entry name" value="Acetyltransf_7"/>
    <property type="match status" value="1"/>
</dbReference>
<dbReference type="Gene3D" id="3.40.630.90">
    <property type="match status" value="1"/>
</dbReference>
<dbReference type="InterPro" id="IPR016181">
    <property type="entry name" value="Acyl_CoA_acyltransferase"/>
</dbReference>
<sequence length="288" mass="29735">MSTTADSTADLLRIADMTEAHLPEALRLSRAAGWPHRLEDWRFVLQLGSGKVALSGEAVVGTTCVTPFGESVATVNMIIVDAAMRGRGVGRKVMEAAMALAAGRELRLVATPDGRPLYEKLGFTATGTIFQHQGNVSPPDDFAPVGEGLRPACTGDMAAIAALDAQAFGAMRAALIGALFACGQVNVLERHGSVTGFAVRRAFGRGLVVGPVVATRHEDALALIGGLCHDAPGDFIRLDVPETSGLSAALAGWGLVRVDSGLAMRRNPAPGVAAGKAITYALASQALG</sequence>
<dbReference type="PANTHER" id="PTHR47237">
    <property type="entry name" value="SLL0310 PROTEIN"/>
    <property type="match status" value="1"/>
</dbReference>
<dbReference type="InterPro" id="IPR000182">
    <property type="entry name" value="GNAT_dom"/>
</dbReference>
<dbReference type="CDD" id="cd04301">
    <property type="entry name" value="NAT_SF"/>
    <property type="match status" value="1"/>
</dbReference>
<protein>
    <submittedName>
        <fullName evidence="2">GNAT superfamily N-acetyltransferase</fullName>
    </submittedName>
</protein>
<dbReference type="PANTHER" id="PTHR47237:SF2">
    <property type="entry name" value="BLL4206 PROTEIN"/>
    <property type="match status" value="1"/>
</dbReference>
<dbReference type="EMBL" id="JAASQI010000003">
    <property type="protein sequence ID" value="NIJ57987.1"/>
    <property type="molecule type" value="Genomic_DNA"/>
</dbReference>
<dbReference type="InterPro" id="IPR041496">
    <property type="entry name" value="YitH/HolE_GNAT"/>
</dbReference>